<gene>
    <name evidence="1" type="ORF">Pan216_15140</name>
</gene>
<accession>A0A518B111</accession>
<proteinExistence type="predicted"/>
<dbReference type="KEGG" id="knv:Pan216_15140"/>
<name>A0A518B111_9BACT</name>
<dbReference type="RefSeq" id="WP_145256868.1">
    <property type="nucleotide sequence ID" value="NZ_CP036279.1"/>
</dbReference>
<dbReference type="Proteomes" id="UP000317093">
    <property type="component" value="Chromosome"/>
</dbReference>
<dbReference type="EMBL" id="CP036279">
    <property type="protein sequence ID" value="QDU60666.1"/>
    <property type="molecule type" value="Genomic_DNA"/>
</dbReference>
<evidence type="ECO:0000313" key="1">
    <source>
        <dbReference type="EMBL" id="QDU60666.1"/>
    </source>
</evidence>
<reference evidence="1 2" key="1">
    <citation type="submission" date="2019-02" db="EMBL/GenBank/DDBJ databases">
        <title>Deep-cultivation of Planctomycetes and their phenomic and genomic characterization uncovers novel biology.</title>
        <authorList>
            <person name="Wiegand S."/>
            <person name="Jogler M."/>
            <person name="Boedeker C."/>
            <person name="Pinto D."/>
            <person name="Vollmers J."/>
            <person name="Rivas-Marin E."/>
            <person name="Kohn T."/>
            <person name="Peeters S.H."/>
            <person name="Heuer A."/>
            <person name="Rast P."/>
            <person name="Oberbeckmann S."/>
            <person name="Bunk B."/>
            <person name="Jeske O."/>
            <person name="Meyerdierks A."/>
            <person name="Storesund J.E."/>
            <person name="Kallscheuer N."/>
            <person name="Luecker S."/>
            <person name="Lage O.M."/>
            <person name="Pohl T."/>
            <person name="Merkel B.J."/>
            <person name="Hornburger P."/>
            <person name="Mueller R.-W."/>
            <person name="Bruemmer F."/>
            <person name="Labrenz M."/>
            <person name="Spormann A.M."/>
            <person name="Op den Camp H."/>
            <person name="Overmann J."/>
            <person name="Amann R."/>
            <person name="Jetten M.S.M."/>
            <person name="Mascher T."/>
            <person name="Medema M.H."/>
            <person name="Devos D.P."/>
            <person name="Kaster A.-K."/>
            <person name="Ovreas L."/>
            <person name="Rohde M."/>
            <person name="Galperin M.Y."/>
            <person name="Jogler C."/>
        </authorList>
    </citation>
    <scope>NUCLEOTIDE SEQUENCE [LARGE SCALE GENOMIC DNA]</scope>
    <source>
        <strain evidence="1 2">Pan216</strain>
    </source>
</reference>
<organism evidence="1 2">
    <name type="scientific">Kolteria novifilia</name>
    <dbReference type="NCBI Taxonomy" id="2527975"/>
    <lineage>
        <taxon>Bacteria</taxon>
        <taxon>Pseudomonadati</taxon>
        <taxon>Planctomycetota</taxon>
        <taxon>Planctomycetia</taxon>
        <taxon>Kolteriales</taxon>
        <taxon>Kolteriaceae</taxon>
        <taxon>Kolteria</taxon>
    </lineage>
</organism>
<evidence type="ECO:0000313" key="2">
    <source>
        <dbReference type="Proteomes" id="UP000317093"/>
    </source>
</evidence>
<keyword evidence="2" id="KW-1185">Reference proteome</keyword>
<sequence length="87" mass="8814">MSSYGYNLSPTLGATGGLTVAAIPLKSFMGLDYATELVAEDVTALGPGVWIEGDPTNTILGLGQVFVGMPSTMGNSPIENGSAESFG</sequence>
<dbReference type="AlphaFoldDB" id="A0A518B111"/>
<protein>
    <submittedName>
        <fullName evidence="1">Uncharacterized protein</fullName>
    </submittedName>
</protein>